<evidence type="ECO:0000313" key="1">
    <source>
        <dbReference type="EMBL" id="SDF88530.1"/>
    </source>
</evidence>
<reference evidence="1 2" key="1">
    <citation type="submission" date="2016-10" db="EMBL/GenBank/DDBJ databases">
        <authorList>
            <person name="de Groot N.N."/>
        </authorList>
    </citation>
    <scope>NUCLEOTIDE SEQUENCE [LARGE SCALE GENOMIC DNA]</scope>
    <source>
        <strain evidence="1 2">R5</strain>
    </source>
</reference>
<proteinExistence type="predicted"/>
<evidence type="ECO:0000313" key="2">
    <source>
        <dbReference type="Proteomes" id="UP000199245"/>
    </source>
</evidence>
<sequence length="176" mass="19959">MLPRKAEWLLPEHRANCLLLGKEFVERASEFIYINVIVARLGRDTYNALAIAILGVPCFRKVQFRFICTLPFTVSIPSPLIGTLGRIKHHVGFIHLNKTHRREAGSRFQTDRSGIDQWSLAIAPKLTFQQNIPCVVDKRMTKPKSCGGCDFSSPGKQFPPLFAFEYLIHLKSSFCP</sequence>
<organism evidence="1 2">
    <name type="scientific">Bradyrhizobium brasilense</name>
    <dbReference type="NCBI Taxonomy" id="1419277"/>
    <lineage>
        <taxon>Bacteria</taxon>
        <taxon>Pseudomonadati</taxon>
        <taxon>Pseudomonadota</taxon>
        <taxon>Alphaproteobacteria</taxon>
        <taxon>Hyphomicrobiales</taxon>
        <taxon>Nitrobacteraceae</taxon>
        <taxon>Bradyrhizobium</taxon>
    </lineage>
</organism>
<dbReference type="Proteomes" id="UP000199245">
    <property type="component" value="Unassembled WGS sequence"/>
</dbReference>
<dbReference type="AlphaFoldDB" id="A0A1G7PT05"/>
<dbReference type="EMBL" id="FMZW01000083">
    <property type="protein sequence ID" value="SDF88530.1"/>
    <property type="molecule type" value="Genomic_DNA"/>
</dbReference>
<accession>A0A1G7PT05</accession>
<name>A0A1G7PT05_9BRAD</name>
<protein>
    <submittedName>
        <fullName evidence="1">Uncharacterized protein</fullName>
    </submittedName>
</protein>
<gene>
    <name evidence="1" type="ORF">SAMN05216337_10834</name>
</gene>